<gene>
    <name evidence="7" type="ORF">RCL2_000173800</name>
</gene>
<dbReference type="PANTHER" id="PTHR42722:SF1">
    <property type="entry name" value="VALINE DEHYDROGENASE"/>
    <property type="match status" value="1"/>
</dbReference>
<dbReference type="PANTHER" id="PTHR42722">
    <property type="entry name" value="LEUCINE DEHYDROGENASE"/>
    <property type="match status" value="1"/>
</dbReference>
<proteinExistence type="inferred from homology"/>
<evidence type="ECO:0000313" key="8">
    <source>
        <dbReference type="Proteomes" id="UP000615446"/>
    </source>
</evidence>
<dbReference type="PRINTS" id="PR00082">
    <property type="entry name" value="GLFDHDRGNASE"/>
</dbReference>
<keyword evidence="5" id="KW-0812">Transmembrane</keyword>
<dbReference type="Gene3D" id="3.40.50.720">
    <property type="entry name" value="NAD(P)-binding Rossmann-like Domain"/>
    <property type="match status" value="1"/>
</dbReference>
<evidence type="ECO:0000259" key="6">
    <source>
        <dbReference type="SMART" id="SM00839"/>
    </source>
</evidence>
<feature type="transmembrane region" description="Helical" evidence="5">
    <location>
        <begin position="483"/>
        <end position="502"/>
    </location>
</feature>
<dbReference type="InterPro" id="IPR006097">
    <property type="entry name" value="Glu/Leu/Phe/Val/Trp_DH_dimer"/>
</dbReference>
<dbReference type="InterPro" id="IPR006095">
    <property type="entry name" value="Glu/Leu/Phe/Val/Trp_DH"/>
</dbReference>
<feature type="transmembrane region" description="Helical" evidence="5">
    <location>
        <begin position="547"/>
        <end position="566"/>
    </location>
</feature>
<dbReference type="Proteomes" id="UP000615446">
    <property type="component" value="Unassembled WGS sequence"/>
</dbReference>
<name>A0A8H3KSX0_9GLOM</name>
<evidence type="ECO:0000256" key="1">
    <source>
        <dbReference type="ARBA" id="ARBA00006382"/>
    </source>
</evidence>
<reference evidence="7" key="1">
    <citation type="submission" date="2019-10" db="EMBL/GenBank/DDBJ databases">
        <title>Conservation and host-specific expression of non-tandemly repeated heterogenous ribosome RNA gene in arbuscular mycorrhizal fungi.</title>
        <authorList>
            <person name="Maeda T."/>
            <person name="Kobayashi Y."/>
            <person name="Nakagawa T."/>
            <person name="Ezawa T."/>
            <person name="Yamaguchi K."/>
            <person name="Bino T."/>
            <person name="Nishimoto Y."/>
            <person name="Shigenobu S."/>
            <person name="Kawaguchi M."/>
        </authorList>
    </citation>
    <scope>NUCLEOTIDE SEQUENCE</scope>
    <source>
        <strain evidence="7">HR1</strain>
    </source>
</reference>
<evidence type="ECO:0000256" key="4">
    <source>
        <dbReference type="RuleBase" id="RU004417"/>
    </source>
</evidence>
<feature type="domain" description="Glutamate/phenylalanine/leucine/valine/L-tryptophan dehydrogenase C-terminal" evidence="6">
    <location>
        <begin position="205"/>
        <end position="430"/>
    </location>
</feature>
<dbReference type="InterPro" id="IPR046346">
    <property type="entry name" value="Aminoacid_DH-like_N_sf"/>
</dbReference>
<comment type="similarity">
    <text evidence="1 4">Belongs to the Glu/Leu/Phe/Val dehydrogenases family.</text>
</comment>
<evidence type="ECO:0000313" key="7">
    <source>
        <dbReference type="EMBL" id="GES74244.1"/>
    </source>
</evidence>
<feature type="transmembrane region" description="Helical" evidence="5">
    <location>
        <begin position="508"/>
        <end position="526"/>
    </location>
</feature>
<dbReference type="InterPro" id="IPR006096">
    <property type="entry name" value="Glu/Leu/Phe/Val/Trp_DH_C"/>
</dbReference>
<dbReference type="InterPro" id="IPR036291">
    <property type="entry name" value="NAD(P)-bd_dom_sf"/>
</dbReference>
<dbReference type="Pfam" id="PF00208">
    <property type="entry name" value="ELFV_dehydrog"/>
    <property type="match status" value="1"/>
</dbReference>
<evidence type="ECO:0000256" key="5">
    <source>
        <dbReference type="SAM" id="Phobius"/>
    </source>
</evidence>
<dbReference type="Gene3D" id="3.40.50.10860">
    <property type="entry name" value="Leucine Dehydrogenase, chain A, domain 1"/>
    <property type="match status" value="1"/>
</dbReference>
<keyword evidence="5" id="KW-1133">Transmembrane helix</keyword>
<dbReference type="GO" id="GO:0016639">
    <property type="term" value="F:oxidoreductase activity, acting on the CH-NH2 group of donors, NAD or NADP as acceptor"/>
    <property type="evidence" value="ECO:0007669"/>
    <property type="project" value="InterPro"/>
</dbReference>
<organism evidence="7 8">
    <name type="scientific">Rhizophagus clarus</name>
    <dbReference type="NCBI Taxonomy" id="94130"/>
    <lineage>
        <taxon>Eukaryota</taxon>
        <taxon>Fungi</taxon>
        <taxon>Fungi incertae sedis</taxon>
        <taxon>Mucoromycota</taxon>
        <taxon>Glomeromycotina</taxon>
        <taxon>Glomeromycetes</taxon>
        <taxon>Glomerales</taxon>
        <taxon>Glomeraceae</taxon>
        <taxon>Rhizophagus</taxon>
    </lineage>
</organism>
<dbReference type="EMBL" id="BLAL01000011">
    <property type="protein sequence ID" value="GES74244.1"/>
    <property type="molecule type" value="Genomic_DNA"/>
</dbReference>
<dbReference type="SUPFAM" id="SSF53223">
    <property type="entry name" value="Aminoacid dehydrogenase-like, N-terminal domain"/>
    <property type="match status" value="1"/>
</dbReference>
<comment type="caution">
    <text evidence="7">The sequence shown here is derived from an EMBL/GenBank/DDBJ whole genome shotgun (WGS) entry which is preliminary data.</text>
</comment>
<evidence type="ECO:0000256" key="2">
    <source>
        <dbReference type="ARBA" id="ARBA00023002"/>
    </source>
</evidence>
<dbReference type="SMART" id="SM00839">
    <property type="entry name" value="ELFV_dehydrog"/>
    <property type="match status" value="1"/>
</dbReference>
<protein>
    <submittedName>
        <fullName evidence="7">Glu/Leu/Phe/Val dehydrogenase</fullName>
    </submittedName>
</protein>
<dbReference type="AlphaFoldDB" id="A0A8H3KSX0"/>
<sequence>MSSNLIKPSILSHSPKSFISVLRSYGITKFHVHFNRKTGRVMASHPVLQPIGDYFVQEGIDFDKHEGIFGQIGPKSGVLQGAFAHRTCRGAAAGGVRNWSYNSIEDWFRDGIRLSRGMTHKNALAELWWGGGKGVIARNSGVGLEEGASPLQRRLVFEEYGLFISSLKGCYVTAEDVGTKDEDMSAIFSKTRFITCIPPEYGGSGNPSSPTARGVVRALEAAFSHIGRKSLEGATIAVQGVGHVGSNFIQFLLEKRVNHIIACDVDPQKIQVAKKRFREFCDERVEFRLTKQDDRSILYEDVDAVSPCGIGNILTPQTIKDIKAKIICGAANNQLGDPAKDDKLLAERGIIYVPDFLANRMGIVNCADEQYGYIDSDPFVEKHLGDSWENSIYNCTKLILDKAKVTKRTPQEIAIELAEQKSFIEHPIRGHRGIQIIESKISNKTYIKLSNMSSQETDRFKSSLLTDAEIVELRARQRTFEGAYWRTCLSSFGFAFIILRIFEKDFYAIGFVYVAFGGALLIISALRRRDYFDIFDKNKPFVTSGGYVALTSSIALLTYLALLILISRLDSPNTKVQ</sequence>
<keyword evidence="2 4" id="KW-0560">Oxidoreductase</keyword>
<dbReference type="Pfam" id="PF02812">
    <property type="entry name" value="ELFV_dehydrog_N"/>
    <property type="match status" value="1"/>
</dbReference>
<dbReference type="InterPro" id="IPR016211">
    <property type="entry name" value="Glu/Phe/Leu/Val/Trp_DH_bac/arc"/>
</dbReference>
<dbReference type="OrthoDB" id="6718861at2759"/>
<keyword evidence="3" id="KW-0520">NAD</keyword>
<dbReference type="SUPFAM" id="SSF51735">
    <property type="entry name" value="NAD(P)-binding Rossmann-fold domains"/>
    <property type="match status" value="1"/>
</dbReference>
<keyword evidence="5" id="KW-0472">Membrane</keyword>
<accession>A0A8H3KSX0</accession>
<dbReference type="GO" id="GO:0006520">
    <property type="term" value="P:amino acid metabolic process"/>
    <property type="evidence" value="ECO:0007669"/>
    <property type="project" value="InterPro"/>
</dbReference>
<evidence type="ECO:0000256" key="3">
    <source>
        <dbReference type="ARBA" id="ARBA00023027"/>
    </source>
</evidence>